<keyword evidence="7" id="KW-1185">Reference proteome</keyword>
<dbReference type="Gene3D" id="3.60.10.10">
    <property type="entry name" value="Endonuclease/exonuclease/phosphatase"/>
    <property type="match status" value="1"/>
</dbReference>
<dbReference type="GO" id="GO:0003676">
    <property type="term" value="F:nucleic acid binding"/>
    <property type="evidence" value="ECO:0007669"/>
    <property type="project" value="InterPro"/>
</dbReference>
<dbReference type="VEuPathDB" id="FungiDB:MAN_10706"/>
<evidence type="ECO:0000313" key="7">
    <source>
        <dbReference type="Proteomes" id="UP000031186"/>
    </source>
</evidence>
<comment type="caution">
    <text evidence="6">The sequence shown here is derived from an EMBL/GenBank/DDBJ whole genome shotgun (WGS) entry which is preliminary data.</text>
</comment>
<gene>
    <name evidence="6" type="ORF">MAN_10706</name>
</gene>
<keyword evidence="6" id="KW-0808">Transferase</keyword>
<evidence type="ECO:0000259" key="4">
    <source>
        <dbReference type="PROSITE" id="PS50878"/>
    </source>
</evidence>
<dbReference type="GO" id="GO:0003964">
    <property type="term" value="F:RNA-directed DNA polymerase activity"/>
    <property type="evidence" value="ECO:0007669"/>
    <property type="project" value="UniProtKB-KW"/>
</dbReference>
<feature type="domain" description="RNase H type-1" evidence="5">
    <location>
        <begin position="106"/>
        <end position="239"/>
    </location>
</feature>
<protein>
    <submittedName>
        <fullName evidence="6">Reverse transcriptase</fullName>
    </submittedName>
</protein>
<dbReference type="GO" id="GO:0005739">
    <property type="term" value="C:mitochondrion"/>
    <property type="evidence" value="ECO:0007669"/>
    <property type="project" value="UniProtKB-SubCell"/>
</dbReference>
<dbReference type="CDD" id="cd01650">
    <property type="entry name" value="RT_nLTR_like"/>
    <property type="match status" value="1"/>
</dbReference>
<comment type="subcellular location">
    <subcellularLocation>
        <location evidence="1">Mitochondrion</location>
    </subcellularLocation>
</comment>
<dbReference type="PROSITE" id="PS50878">
    <property type="entry name" value="RT_POL"/>
    <property type="match status" value="1"/>
</dbReference>
<dbReference type="EMBL" id="AZNF01000029">
    <property type="protein sequence ID" value="KID59401.1"/>
    <property type="molecule type" value="Genomic_DNA"/>
</dbReference>
<feature type="compositionally biased region" description="Low complexity" evidence="3">
    <location>
        <begin position="762"/>
        <end position="774"/>
    </location>
</feature>
<dbReference type="Pfam" id="PF00078">
    <property type="entry name" value="RVT_1"/>
    <property type="match status" value="1"/>
</dbReference>
<dbReference type="GO" id="GO:0004523">
    <property type="term" value="F:RNA-DNA hybrid ribonuclease activity"/>
    <property type="evidence" value="ECO:0007669"/>
    <property type="project" value="InterPro"/>
</dbReference>
<feature type="region of interest" description="Disordered" evidence="3">
    <location>
        <begin position="821"/>
        <end position="853"/>
    </location>
</feature>
<feature type="region of interest" description="Disordered" evidence="3">
    <location>
        <begin position="760"/>
        <end position="790"/>
    </location>
</feature>
<dbReference type="PANTHER" id="PTHR33481:SF1">
    <property type="entry name" value="ENDONUCLEASE_EXONUCLEASE_PHOSPHATASE DOMAIN-CONTAINING PROTEIN-RELATED"/>
    <property type="match status" value="1"/>
</dbReference>
<reference evidence="6 7" key="1">
    <citation type="journal article" date="2014" name="Proc. Natl. Acad. Sci. U.S.A.">
        <title>Trajectory and genomic determinants of fungal-pathogen speciation and host adaptation.</title>
        <authorList>
            <person name="Hu X."/>
            <person name="Xiao G."/>
            <person name="Zheng P."/>
            <person name="Shang Y."/>
            <person name="Su Y."/>
            <person name="Zhang X."/>
            <person name="Liu X."/>
            <person name="Zhan S."/>
            <person name="St Leger R.J."/>
            <person name="Wang C."/>
        </authorList>
    </citation>
    <scope>NUCLEOTIDE SEQUENCE [LARGE SCALE GENOMIC DNA]</scope>
    <source>
        <strain evidence="6 7">ARSEF 549</strain>
    </source>
</reference>
<dbReference type="InterPro" id="IPR036397">
    <property type="entry name" value="RNaseH_sf"/>
</dbReference>
<dbReference type="Pfam" id="PF14529">
    <property type="entry name" value="Exo_endo_phos_2"/>
    <property type="match status" value="1"/>
</dbReference>
<dbReference type="InterPro" id="IPR012337">
    <property type="entry name" value="RNaseH-like_sf"/>
</dbReference>
<organism evidence="6 7">
    <name type="scientific">Metarhizium anisopliae (strain ARSEF 549)</name>
    <dbReference type="NCBI Taxonomy" id="3151832"/>
    <lineage>
        <taxon>Eukaryota</taxon>
        <taxon>Fungi</taxon>
        <taxon>Dikarya</taxon>
        <taxon>Ascomycota</taxon>
        <taxon>Pezizomycotina</taxon>
        <taxon>Sordariomycetes</taxon>
        <taxon>Hypocreomycetidae</taxon>
        <taxon>Hypocreales</taxon>
        <taxon>Clavicipitaceae</taxon>
        <taxon>Metarhizium</taxon>
    </lineage>
</organism>
<dbReference type="PANTHER" id="PTHR33481">
    <property type="entry name" value="REVERSE TRANSCRIPTASE"/>
    <property type="match status" value="1"/>
</dbReference>
<dbReference type="SUPFAM" id="SSF56672">
    <property type="entry name" value="DNA/RNA polymerases"/>
    <property type="match status" value="1"/>
</dbReference>
<feature type="region of interest" description="Disordered" evidence="3">
    <location>
        <begin position="353"/>
        <end position="374"/>
    </location>
</feature>
<feature type="domain" description="Reverse transcriptase" evidence="4">
    <location>
        <begin position="1316"/>
        <end position="1586"/>
    </location>
</feature>
<dbReference type="SUPFAM" id="SSF53098">
    <property type="entry name" value="Ribonuclease H-like"/>
    <property type="match status" value="2"/>
</dbReference>
<dbReference type="HOGENOM" id="CLU_000680_23_0_1"/>
<keyword evidence="6" id="KW-0695">RNA-directed DNA polymerase</keyword>
<name>A0A0B4F0M8_METAF</name>
<dbReference type="InterPro" id="IPR043502">
    <property type="entry name" value="DNA/RNA_pol_sf"/>
</dbReference>
<proteinExistence type="predicted"/>
<feature type="non-terminal residue" evidence="6">
    <location>
        <position position="1"/>
    </location>
</feature>
<dbReference type="InterPro" id="IPR005135">
    <property type="entry name" value="Endo/exonuclease/phosphatase"/>
</dbReference>
<feature type="domain" description="RNase H type-1" evidence="5">
    <location>
        <begin position="1806"/>
        <end position="1939"/>
    </location>
</feature>
<keyword evidence="2" id="KW-0496">Mitochondrion</keyword>
<evidence type="ECO:0000313" key="6">
    <source>
        <dbReference type="EMBL" id="KID59401.1"/>
    </source>
</evidence>
<evidence type="ECO:0000256" key="3">
    <source>
        <dbReference type="SAM" id="MobiDB-lite"/>
    </source>
</evidence>
<keyword evidence="6" id="KW-0548">Nucleotidyltransferase</keyword>
<dbReference type="Proteomes" id="UP000031186">
    <property type="component" value="Unassembled WGS sequence"/>
</dbReference>
<accession>A0A0B4F0M8</accession>
<dbReference type="InterPro" id="IPR002156">
    <property type="entry name" value="RNaseH_domain"/>
</dbReference>
<dbReference type="SUPFAM" id="SSF56219">
    <property type="entry name" value="DNase I-like"/>
    <property type="match status" value="1"/>
</dbReference>
<dbReference type="CDD" id="cd09276">
    <property type="entry name" value="Rnase_HI_RT_non_LTR"/>
    <property type="match status" value="2"/>
</dbReference>
<dbReference type="Pfam" id="PF00075">
    <property type="entry name" value="RNase_H"/>
    <property type="match status" value="2"/>
</dbReference>
<sequence length="2119" mass="235665">MSAQQAGSRIKKHLIFVQAVAEISACQRARLRQAQHELDQSNHPTTRSQTLQRHSRLLRTAAWAKEVERPRLIARRFNDTIPTEAGGERPPKETAAVEFQRWLEDKPPGYVVFSDGSKTERDTAGYGYAVFHNGRLADWGFGQLGRREVFDAEIHGALEGLQRAVLANFTSEPITVCMDNTSVIDCIGATAPNSSQAQFRAFQKIGDKYPYQVSVKWCPGHSNIFGNELADLLAKQGANLPVPEHLPSISYRRRQVKGQIAVDHQQWWQGVERAGYSSLGLTAELRKLPELALPRRLLGYLLAARSHHASAAAMATATPSPPYEPGPFDLGIYTPKNLARGARAALLRDGSPVETTDIGVSPARGRTGQTPSSPLTRMCNAAIAEGQQLDEFPALPTTVTHEQRSPIDITDAANQLVDEQVAAYNAKLRVFRTFCAHFNEAAKEFTTGPERDFAKHFSSSFLEFWKQTLANSNYASTPTYSSIAANATASSTRFATPNTAHHPPQKPAATHRQGQRPPVPAPPREDLRVFVRLEADAPARNHIGYAIRAHVASKTGLELNRIPQVLQVNTGWAIRAADKLTRDLLVERQADWADDLGATAVETSQRWYTYAVDNCPRRLTDLYGNELNYDASVRDEINNQTGLTPVSIRVPRRDNEQLPYKTLIISFLEPTKRPWSLFGTSRLARHIERTNPPRQTRCKRCGKTNHASDSCTAPEQCANCLGPHAVDLAACPARPKRVYGLLHRLPKEQRALIRQMGSRLFQQHQAAQQRQQPQTEPSGQPAAEAVAEQQRAPTAVMELPQEHANPQALTNFFTGTLPVLPSSSPMRPRAMELGPETASRRPLPTSPKRRRANTNPKTLKVFQANVGKIPPAHDCALALADSEKYDIVLLQEPWTEAKNARCLTKTHPAYDTYSPVDSWDGNDTRPRVMTYIRKDSRILADQKRPTVTRDILWVTVNGVTIVNFYRQPHHDVSLDVLLRWPAPERTLVAGDFNAKHYSWQTGRLEGRGEDIATWAAENSLNLLNTADVPTNPHGNTIDLAFSNIALASAVVEDHLATSSDHFTLSLILPDVSLSLPQVPGKVRVTTEEELKRFKELVVAGACRIPMDTATASQLDTLAAALVDLLQSAARAAGRPVRKGTRSAPWWTDECAEAAAGYRAMRRILPLGFSQEAQLARREFQRVVRRAKRQYWRNLIDGFSDSASVYKAVRWLKSPGAFQPPPLQIGDDVYETQLDKANALRRSTLERRTAADDITDPWIPVRPVRKIPFAQDVTLEEAEDATIKTGNTSPGADNITVKLLEAVWDIIGGHVCRLYQGCLTVGHHPGVFREAEVVMIPKPGKRNLSTPRAWRPISLLSCLGKGLERLIARRLAWASIHYAVLHPQQAGALPKRSAVDLVAALIHDIEQAFARGEVATLVTADIQGAFDTAMCNRLVLRLREQGWPDYLARWAGSFMSGRSARVRYQDITTPTTPLQCGLPQGSPMSPILFLLYTEPIYRLGNPEGRFGYADDTAILCTGQSLEETSRIASEYLQELVNWGAANGISFDPEKTEVMHFSLRRRETELPVRHGDVEKQPEAAMRWLGLWLDRKLTFKAHVETWTAKAQAVAHHLRSLGNTRRGALPSAVQRAVRACVEPILLFGVEAWYPGPTLPRWRRPTKEGPSRIQQLVRKMTKALKQAIRAILPTWKTTPIAVLHRESGIPPVHQLLEARRLRFSARIKSLDHAHPLAKRTTEAAPRPIIKCIKLKYQLPPKSFPTRLRRTNRLLGKCQRPVLLPRKYSHEPQQPLQTASKEESAKDFDRWLQTIPPLSLVVYSDGSLSPSGAAGYGYAVHQNRRSVCQGAGRLGPAEVFDAEAKGALEGLKAALRLPQSATQRIVVCLDNIAAAACLRGKPSDSSQRVFLTFQALAKTHRKTEVRWIPGHTKIPGNEQADILAKTGCAQPEPADAVPTLAFLRKTARQRSKIAVQAWWDASAPDKYQSLALKFPSSCPPELALSRTMLHHLLAARTHHGDFADYHERFQHNDASALSDETRTLTDRGDQPSTGQRFRQIRQAGEGKLFLREDLPAPLDEIIHHSTFVLPFLCFSLLRRRQAEGGLSTFYPRTPLPAATAARTMTNLVQ</sequence>
<dbReference type="InterPro" id="IPR036691">
    <property type="entry name" value="Endo/exonu/phosph_ase_sf"/>
</dbReference>
<evidence type="ECO:0000256" key="1">
    <source>
        <dbReference type="ARBA" id="ARBA00004173"/>
    </source>
</evidence>
<feature type="region of interest" description="Disordered" evidence="3">
    <location>
        <begin position="494"/>
        <end position="524"/>
    </location>
</feature>
<evidence type="ECO:0000256" key="2">
    <source>
        <dbReference type="ARBA" id="ARBA00023128"/>
    </source>
</evidence>
<dbReference type="InterPro" id="IPR000477">
    <property type="entry name" value="RT_dom"/>
</dbReference>
<evidence type="ECO:0000259" key="5">
    <source>
        <dbReference type="PROSITE" id="PS50879"/>
    </source>
</evidence>
<dbReference type="Gene3D" id="3.30.420.10">
    <property type="entry name" value="Ribonuclease H-like superfamily/Ribonuclease H"/>
    <property type="match status" value="2"/>
</dbReference>
<dbReference type="PROSITE" id="PS50879">
    <property type="entry name" value="RNASE_H_1"/>
    <property type="match status" value="2"/>
</dbReference>